<dbReference type="SUPFAM" id="SSF51197">
    <property type="entry name" value="Clavaminate synthase-like"/>
    <property type="match status" value="1"/>
</dbReference>
<dbReference type="InterPro" id="IPR014710">
    <property type="entry name" value="RmlC-like_jellyroll"/>
</dbReference>
<keyword evidence="3" id="KW-1185">Reference proteome</keyword>
<dbReference type="PROSITE" id="PS51184">
    <property type="entry name" value="JMJC"/>
    <property type="match status" value="1"/>
</dbReference>
<evidence type="ECO:0000313" key="2">
    <source>
        <dbReference type="EMBL" id="OLQ14273.1"/>
    </source>
</evidence>
<evidence type="ECO:0000259" key="1">
    <source>
        <dbReference type="PROSITE" id="PS51184"/>
    </source>
</evidence>
<evidence type="ECO:0000313" key="3">
    <source>
        <dbReference type="Proteomes" id="UP000186817"/>
    </source>
</evidence>
<sequence>MIEQLRCDQLLGRRVLLFHPRHFGCLYPWPVHHPQDRQSRVDFDAPDLAAFPRFAELRGQALEAILCPGDVLHLPPGWWHHIEMLPSPADEVVSINFWYPPPTWFHGNLAQGEIDWDRPLYGVRRMLFQRCVEELVAQMADPSKVQQILELAVQESPSGPVDQSLKQALAQLDVFLGPVFSDLHERRKLLREVLEGRFERLA</sequence>
<feature type="domain" description="JmjC" evidence="1">
    <location>
        <begin position="1"/>
        <end position="116"/>
    </location>
</feature>
<dbReference type="InterPro" id="IPR003347">
    <property type="entry name" value="JmjC_dom"/>
</dbReference>
<reference evidence="2 3" key="1">
    <citation type="submission" date="2016-02" db="EMBL/GenBank/DDBJ databases">
        <title>Genome analysis of coral dinoflagellate symbionts highlights evolutionary adaptations to a symbiotic lifestyle.</title>
        <authorList>
            <person name="Aranda M."/>
            <person name="Li Y."/>
            <person name="Liew Y.J."/>
            <person name="Baumgarten S."/>
            <person name="Simakov O."/>
            <person name="Wilson M."/>
            <person name="Piel J."/>
            <person name="Ashoor H."/>
            <person name="Bougouffa S."/>
            <person name="Bajic V.B."/>
            <person name="Ryu T."/>
            <person name="Ravasi T."/>
            <person name="Bayer T."/>
            <person name="Micklem G."/>
            <person name="Kim H."/>
            <person name="Bhak J."/>
            <person name="Lajeunesse T.C."/>
            <person name="Voolstra C.R."/>
        </authorList>
    </citation>
    <scope>NUCLEOTIDE SEQUENCE [LARGE SCALE GENOMIC DNA]</scope>
    <source>
        <strain evidence="2 3">CCMP2467</strain>
    </source>
</reference>
<dbReference type="PANTHER" id="PTHR12461:SF105">
    <property type="entry name" value="HYPOXIA-INDUCIBLE FACTOR 1-ALPHA INHIBITOR"/>
    <property type="match status" value="1"/>
</dbReference>
<organism evidence="2 3">
    <name type="scientific">Symbiodinium microadriaticum</name>
    <name type="common">Dinoflagellate</name>
    <name type="synonym">Zooxanthella microadriatica</name>
    <dbReference type="NCBI Taxonomy" id="2951"/>
    <lineage>
        <taxon>Eukaryota</taxon>
        <taxon>Sar</taxon>
        <taxon>Alveolata</taxon>
        <taxon>Dinophyceae</taxon>
        <taxon>Suessiales</taxon>
        <taxon>Symbiodiniaceae</taxon>
        <taxon>Symbiodinium</taxon>
    </lineage>
</organism>
<dbReference type="PANTHER" id="PTHR12461">
    <property type="entry name" value="HYPOXIA-INDUCIBLE FACTOR 1 ALPHA INHIBITOR-RELATED"/>
    <property type="match status" value="1"/>
</dbReference>
<protein>
    <submittedName>
        <fullName evidence="2">Hypoxia-inducible factor 1-alpha inhibitor</fullName>
    </submittedName>
</protein>
<gene>
    <name evidence="2" type="primary">hif1an</name>
    <name evidence="2" type="ORF">AK812_SmicGene1591</name>
</gene>
<name>A0A1Q9F3K9_SYMMI</name>
<accession>A0A1Q9F3K9</accession>
<dbReference type="OrthoDB" id="47172at2759"/>
<dbReference type="AlphaFoldDB" id="A0A1Q9F3K9"/>
<dbReference type="Pfam" id="PF13621">
    <property type="entry name" value="Cupin_8"/>
    <property type="match status" value="1"/>
</dbReference>
<dbReference type="Gene3D" id="2.60.120.10">
    <property type="entry name" value="Jelly Rolls"/>
    <property type="match status" value="1"/>
</dbReference>
<proteinExistence type="predicted"/>
<dbReference type="InterPro" id="IPR041667">
    <property type="entry name" value="Cupin_8"/>
</dbReference>
<comment type="caution">
    <text evidence="2">The sequence shown here is derived from an EMBL/GenBank/DDBJ whole genome shotgun (WGS) entry which is preliminary data.</text>
</comment>
<dbReference type="Proteomes" id="UP000186817">
    <property type="component" value="Unassembled WGS sequence"/>
</dbReference>
<dbReference type="EMBL" id="LSRX01000017">
    <property type="protein sequence ID" value="OLQ14273.1"/>
    <property type="molecule type" value="Genomic_DNA"/>
</dbReference>